<name>A0ABT1A8D3_9PSEU</name>
<reference evidence="1" key="1">
    <citation type="submission" date="2021-04" db="EMBL/GenBank/DDBJ databases">
        <title>Pseudonocardia sp. nov., isolated from sandy soil of mangrove forest.</title>
        <authorList>
            <person name="Zan Z."/>
            <person name="Huang R."/>
            <person name="Liu W."/>
        </authorList>
    </citation>
    <scope>NUCLEOTIDE SEQUENCE</scope>
    <source>
        <strain evidence="1">S2-4</strain>
    </source>
</reference>
<keyword evidence="2" id="KW-1185">Reference proteome</keyword>
<comment type="caution">
    <text evidence="1">The sequence shown here is derived from an EMBL/GenBank/DDBJ whole genome shotgun (WGS) entry which is preliminary data.</text>
</comment>
<evidence type="ECO:0000313" key="1">
    <source>
        <dbReference type="EMBL" id="MCO1659195.1"/>
    </source>
</evidence>
<dbReference type="EMBL" id="JAGSOV010000063">
    <property type="protein sequence ID" value="MCO1659195.1"/>
    <property type="molecule type" value="Genomic_DNA"/>
</dbReference>
<proteinExistence type="predicted"/>
<dbReference type="Proteomes" id="UP001165283">
    <property type="component" value="Unassembled WGS sequence"/>
</dbReference>
<gene>
    <name evidence="1" type="ORF">KDL28_29400</name>
</gene>
<evidence type="ECO:0000313" key="2">
    <source>
        <dbReference type="Proteomes" id="UP001165283"/>
    </source>
</evidence>
<organism evidence="1 2">
    <name type="scientific">Pseudonocardia humida</name>
    <dbReference type="NCBI Taxonomy" id="2800819"/>
    <lineage>
        <taxon>Bacteria</taxon>
        <taxon>Bacillati</taxon>
        <taxon>Actinomycetota</taxon>
        <taxon>Actinomycetes</taxon>
        <taxon>Pseudonocardiales</taxon>
        <taxon>Pseudonocardiaceae</taxon>
        <taxon>Pseudonocardia</taxon>
    </lineage>
</organism>
<accession>A0ABT1A8D3</accession>
<dbReference type="RefSeq" id="WP_252443921.1">
    <property type="nucleotide sequence ID" value="NZ_JAGSOV010000063.1"/>
</dbReference>
<sequence length="82" mass="9519">MFHQTQYPPGRFRWDDRTLDVSGEVRGTLHGWFRAATGEWYGLVSYAIPYAHAEITGQLQLEDQLVPADALRPRLYGRERRA</sequence>
<protein>
    <submittedName>
        <fullName evidence="1">Uncharacterized protein</fullName>
    </submittedName>
</protein>